<name>A0ABR7L842_9PSEU</name>
<dbReference type="EMBL" id="JABVED010000008">
    <property type="protein sequence ID" value="MBC6448713.1"/>
    <property type="molecule type" value="Genomic_DNA"/>
</dbReference>
<feature type="compositionally biased region" description="Acidic residues" evidence="1">
    <location>
        <begin position="40"/>
        <end position="55"/>
    </location>
</feature>
<protein>
    <submittedName>
        <fullName evidence="2">Uncharacterized protein</fullName>
    </submittedName>
</protein>
<organism evidence="2 3">
    <name type="scientific">Actinokineospora xionganensis</name>
    <dbReference type="NCBI Taxonomy" id="2684470"/>
    <lineage>
        <taxon>Bacteria</taxon>
        <taxon>Bacillati</taxon>
        <taxon>Actinomycetota</taxon>
        <taxon>Actinomycetes</taxon>
        <taxon>Pseudonocardiales</taxon>
        <taxon>Pseudonocardiaceae</taxon>
        <taxon>Actinokineospora</taxon>
    </lineage>
</organism>
<proteinExistence type="predicted"/>
<feature type="region of interest" description="Disordered" evidence="1">
    <location>
        <begin position="1"/>
        <end position="55"/>
    </location>
</feature>
<feature type="compositionally biased region" description="Basic and acidic residues" evidence="1">
    <location>
        <begin position="1"/>
        <end position="22"/>
    </location>
</feature>
<sequence>MHRESDTHGPRQDDELKHELDGTLKGNRPTHAEDWRDPELSEDEEPDTPGIPEES</sequence>
<evidence type="ECO:0000313" key="3">
    <source>
        <dbReference type="Proteomes" id="UP000734823"/>
    </source>
</evidence>
<reference evidence="2 3" key="1">
    <citation type="submission" date="2020-06" db="EMBL/GenBank/DDBJ databases">
        <title>Actinokineospora xiongansis sp. nov., isolated from soil of Baiyangdian.</title>
        <authorList>
            <person name="Zhang X."/>
        </authorList>
    </citation>
    <scope>NUCLEOTIDE SEQUENCE [LARGE SCALE GENOMIC DNA]</scope>
    <source>
        <strain evidence="2 3">HBU206404</strain>
    </source>
</reference>
<comment type="caution">
    <text evidence="2">The sequence shown here is derived from an EMBL/GenBank/DDBJ whole genome shotgun (WGS) entry which is preliminary data.</text>
</comment>
<dbReference type="Proteomes" id="UP000734823">
    <property type="component" value="Unassembled WGS sequence"/>
</dbReference>
<evidence type="ECO:0000256" key="1">
    <source>
        <dbReference type="SAM" id="MobiDB-lite"/>
    </source>
</evidence>
<gene>
    <name evidence="2" type="ORF">GPZ80_16190</name>
</gene>
<feature type="compositionally biased region" description="Basic and acidic residues" evidence="1">
    <location>
        <begin position="30"/>
        <end position="39"/>
    </location>
</feature>
<keyword evidence="3" id="KW-1185">Reference proteome</keyword>
<evidence type="ECO:0000313" key="2">
    <source>
        <dbReference type="EMBL" id="MBC6448713.1"/>
    </source>
</evidence>
<dbReference type="RefSeq" id="WP_187221186.1">
    <property type="nucleotide sequence ID" value="NZ_JABVED010000008.1"/>
</dbReference>
<accession>A0ABR7L842</accession>